<accession>A0A841KNV4</accession>
<dbReference type="AlphaFoldDB" id="A0A841KNV4"/>
<proteinExistence type="predicted"/>
<evidence type="ECO:0000313" key="2">
    <source>
        <dbReference type="Proteomes" id="UP000579281"/>
    </source>
</evidence>
<keyword evidence="2" id="KW-1185">Reference proteome</keyword>
<comment type="caution">
    <text evidence="1">The sequence shown here is derived from an EMBL/GenBank/DDBJ whole genome shotgun (WGS) entry which is preliminary data.</text>
</comment>
<dbReference type="EMBL" id="JACHEN010000005">
    <property type="protein sequence ID" value="MBB6215083.1"/>
    <property type="molecule type" value="Genomic_DNA"/>
</dbReference>
<evidence type="ECO:0000313" key="1">
    <source>
        <dbReference type="EMBL" id="MBB6215083.1"/>
    </source>
</evidence>
<reference evidence="1 2" key="1">
    <citation type="submission" date="2020-08" db="EMBL/GenBank/DDBJ databases">
        <title>Genomic Encyclopedia of Type Strains, Phase IV (KMG-IV): sequencing the most valuable type-strain genomes for metagenomic binning, comparative biology and taxonomic classification.</title>
        <authorList>
            <person name="Goeker M."/>
        </authorList>
    </citation>
    <scope>NUCLEOTIDE SEQUENCE [LARGE SCALE GENOMIC DNA]</scope>
    <source>
        <strain evidence="1 2">DSM 103526</strain>
    </source>
</reference>
<name>A0A841KNV4_9FIRM</name>
<organism evidence="1 2">
    <name type="scientific">Anaerosolibacter carboniphilus</name>
    <dbReference type="NCBI Taxonomy" id="1417629"/>
    <lineage>
        <taxon>Bacteria</taxon>
        <taxon>Bacillati</taxon>
        <taxon>Bacillota</taxon>
        <taxon>Clostridia</taxon>
        <taxon>Peptostreptococcales</taxon>
        <taxon>Thermotaleaceae</taxon>
        <taxon>Anaerosolibacter</taxon>
    </lineage>
</organism>
<gene>
    <name evidence="1" type="ORF">HNQ80_001172</name>
</gene>
<dbReference type="Proteomes" id="UP000579281">
    <property type="component" value="Unassembled WGS sequence"/>
</dbReference>
<protein>
    <submittedName>
        <fullName evidence="1">Uncharacterized protein</fullName>
    </submittedName>
</protein>
<sequence>MDYIKRINLSLDIRRGEDRRVNDILKVKTHKTAYVIEAILSFEASKQDGLNNNAIKQALREVLGEININIETKNKGIKQEIPEAVFNIFEQI</sequence>